<accession>A0A1D7VRH9</accession>
<evidence type="ECO:0000256" key="2">
    <source>
        <dbReference type="ARBA" id="ARBA00022596"/>
    </source>
</evidence>
<comment type="cofactor">
    <cofactor evidence="9">
        <name>Ni(2+)</name>
        <dbReference type="ChEBI" id="CHEBI:49786"/>
    </cofactor>
    <text evidence="9">Binds 1 nickel ion per monomer.</text>
</comment>
<dbReference type="RefSeq" id="WP_069571448.1">
    <property type="nucleotide sequence ID" value="NZ_CP017157.1"/>
</dbReference>
<keyword evidence="2 9" id="KW-0533">Nickel</keyword>
<dbReference type="GO" id="GO:0005506">
    <property type="term" value="F:iron ion binding"/>
    <property type="evidence" value="ECO:0007669"/>
    <property type="project" value="UniProtKB-UniRule"/>
</dbReference>
<keyword evidence="7 9" id="KW-0408">Iron</keyword>
<keyword evidence="8 9" id="KW-0486">Methionine biosynthesis</keyword>
<comment type="caution">
    <text evidence="9">Lacks conserved residue(s) required for the propagation of feature annotation.</text>
</comment>
<feature type="binding site" evidence="9">
    <location>
        <position position="108"/>
    </location>
    <ligand>
        <name>Fe(2+)</name>
        <dbReference type="ChEBI" id="CHEBI:29033"/>
    </ligand>
</feature>
<evidence type="ECO:0000256" key="7">
    <source>
        <dbReference type="ARBA" id="ARBA00023004"/>
    </source>
</evidence>
<dbReference type="GO" id="GO:0010309">
    <property type="term" value="F:acireductone dioxygenase [iron(II)-requiring] activity"/>
    <property type="evidence" value="ECO:0007669"/>
    <property type="project" value="UniProtKB-UniRule"/>
</dbReference>
<feature type="binding site" evidence="9">
    <location>
        <position position="146"/>
    </location>
    <ligand>
        <name>Ni(2+)</name>
        <dbReference type="ChEBI" id="CHEBI:49786"/>
    </ligand>
</feature>
<feature type="binding site" evidence="9">
    <location>
        <position position="102"/>
    </location>
    <ligand>
        <name>Fe(2+)</name>
        <dbReference type="ChEBI" id="CHEBI:29033"/>
    </ligand>
</feature>
<dbReference type="EMBL" id="CP017157">
    <property type="protein sequence ID" value="AOP49331.1"/>
    <property type="molecule type" value="Genomic_DNA"/>
</dbReference>
<dbReference type="InterPro" id="IPR023956">
    <property type="entry name" value="ARD_bac"/>
</dbReference>
<dbReference type="KEGG" id="slc:SL103_26530"/>
<keyword evidence="3 9" id="KW-0028">Amino-acid biosynthesis</keyword>
<feature type="binding site" evidence="9">
    <location>
        <position position="102"/>
    </location>
    <ligand>
        <name>Ni(2+)</name>
        <dbReference type="ChEBI" id="CHEBI:49786"/>
    </ligand>
</feature>
<dbReference type="Pfam" id="PF03079">
    <property type="entry name" value="ARD"/>
    <property type="match status" value="1"/>
</dbReference>
<keyword evidence="5 9" id="KW-0223">Dioxygenase</keyword>
<organism evidence="10 11">
    <name type="scientific">Streptomyces lydicus</name>
    <dbReference type="NCBI Taxonomy" id="47763"/>
    <lineage>
        <taxon>Bacteria</taxon>
        <taxon>Bacillati</taxon>
        <taxon>Actinomycetota</taxon>
        <taxon>Actinomycetes</taxon>
        <taxon>Kitasatosporales</taxon>
        <taxon>Streptomycetaceae</taxon>
        <taxon>Streptomyces</taxon>
    </lineage>
</organism>
<dbReference type="InterPro" id="IPR014710">
    <property type="entry name" value="RmlC-like_jellyroll"/>
</dbReference>
<dbReference type="PANTHER" id="PTHR23418">
    <property type="entry name" value="ACIREDUCTONE DIOXYGENASE"/>
    <property type="match status" value="1"/>
</dbReference>
<evidence type="ECO:0000256" key="3">
    <source>
        <dbReference type="ARBA" id="ARBA00022605"/>
    </source>
</evidence>
<gene>
    <name evidence="9" type="primary">mtnD</name>
    <name evidence="10" type="ORF">SL103_26530</name>
</gene>
<evidence type="ECO:0000256" key="8">
    <source>
        <dbReference type="ARBA" id="ARBA00023167"/>
    </source>
</evidence>
<feature type="binding site" evidence="9">
    <location>
        <position position="146"/>
    </location>
    <ligand>
        <name>Fe(2+)</name>
        <dbReference type="ChEBI" id="CHEBI:29033"/>
    </ligand>
</feature>
<sequence length="197" mass="21804">MTLLQLMPDDAPGTVLLRTTDAATIAGELAGHGVELNHWPVRGPVAPEDDSDELLDRYRAEVGELCDRHGFRVVDVARLHPSDDPESAARAAKARTTFLEEHRHAENEVRFFAHGRGCFYLHLGDRVFATVCEAGDLLSVPAGTRHWFDMGTRPDFAAIRFFEEEDGWVGDFTADPLARSFPSLDELVAPAQRPAAR</sequence>
<evidence type="ECO:0000313" key="10">
    <source>
        <dbReference type="EMBL" id="AOP49331.1"/>
    </source>
</evidence>
<comment type="similarity">
    <text evidence="9">Belongs to the acireductone dioxygenase (ARD) family.</text>
</comment>
<comment type="cofactor">
    <cofactor evidence="9">
        <name>Fe(2+)</name>
        <dbReference type="ChEBI" id="CHEBI:29033"/>
    </cofactor>
    <text evidence="9">Binds 1 Fe(2+) cation per monomer.</text>
</comment>
<proteinExistence type="inferred from homology"/>
<keyword evidence="11" id="KW-1185">Reference proteome</keyword>
<dbReference type="HAMAP" id="MF_01682">
    <property type="entry name" value="Salvage_MtnD"/>
    <property type="match status" value="1"/>
</dbReference>
<evidence type="ECO:0000256" key="9">
    <source>
        <dbReference type="HAMAP-Rule" id="MF_01682"/>
    </source>
</evidence>
<feature type="binding site" evidence="9">
    <location>
        <position position="108"/>
    </location>
    <ligand>
        <name>Ni(2+)</name>
        <dbReference type="ChEBI" id="CHEBI:49786"/>
    </ligand>
</feature>
<comment type="subunit">
    <text evidence="9">Monomer.</text>
</comment>
<protein>
    <recommendedName>
        <fullName evidence="9">Acireductone dioxygenase</fullName>
    </recommendedName>
    <alternativeName>
        <fullName evidence="9">1,2-dihydroxy-3-keto-5-methylthiopentene dioxygenase</fullName>
        <shortName evidence="9">DHK-MTPene dioxygenase</shortName>
    </alternativeName>
    <alternativeName>
        <fullName evidence="9">Acireductone dioxygenase (Fe(2+)-requiring)</fullName>
        <shortName evidence="9">ARD'</shortName>
        <shortName evidence="9">Fe-ARD</shortName>
        <ecNumber evidence="9">1.13.11.54</ecNumber>
    </alternativeName>
    <alternativeName>
        <fullName evidence="9">Acireductone dioxygenase (Ni(2+)-requiring)</fullName>
        <shortName evidence="9">ARD</shortName>
        <shortName evidence="9">Ni-ARD</shortName>
        <ecNumber evidence="9">1.13.11.53</ecNumber>
    </alternativeName>
</protein>
<dbReference type="EC" id="1.13.11.54" evidence="9"/>
<feature type="site" description="May play a role in metal incorporation in vivo" evidence="9">
    <location>
        <position position="101"/>
    </location>
</feature>
<dbReference type="AlphaFoldDB" id="A0A1D7VRH9"/>
<feature type="site" description="Important to generate the dianion" evidence="9">
    <location>
        <position position="110"/>
    </location>
</feature>
<comment type="function">
    <text evidence="9">Catalyzes 2 different reactions between oxygene and the acireductone 1,2-dihydroxy-3-keto-5-methylthiopentene (DHK-MTPene) depending upon the metal bound in the active site. Fe-containing acireductone dioxygenase (Fe-ARD) produces formate and 2-keto-4-methylthiobutyrate (KMTB), the alpha-ketoacid precursor of methionine in the methionine recycle pathway. Ni-containing acireductone dioxygenase (Ni-ARD) produces methylthiopropionate, carbon monoxide and formate, and does not lie on the methionine recycle pathway.</text>
</comment>
<dbReference type="Gene3D" id="2.60.120.10">
    <property type="entry name" value="Jelly Rolls"/>
    <property type="match status" value="1"/>
</dbReference>
<comment type="catalytic activity">
    <reaction evidence="1 9">
        <text>1,2-dihydroxy-5-(methylsulfanyl)pent-1-en-3-one + O2 = 4-methylsulfanyl-2-oxobutanoate + formate + 2 H(+)</text>
        <dbReference type="Rhea" id="RHEA:24504"/>
        <dbReference type="ChEBI" id="CHEBI:15378"/>
        <dbReference type="ChEBI" id="CHEBI:15379"/>
        <dbReference type="ChEBI" id="CHEBI:15740"/>
        <dbReference type="ChEBI" id="CHEBI:16723"/>
        <dbReference type="ChEBI" id="CHEBI:49252"/>
        <dbReference type="EC" id="1.13.11.54"/>
    </reaction>
</comment>
<comment type="catalytic activity">
    <reaction evidence="9">
        <text>1,2-dihydroxy-5-(methylsulfanyl)pent-1-en-3-one + O2 = 3-(methylsulfanyl)propanoate + CO + formate + 2 H(+)</text>
        <dbReference type="Rhea" id="RHEA:14161"/>
        <dbReference type="ChEBI" id="CHEBI:15378"/>
        <dbReference type="ChEBI" id="CHEBI:15379"/>
        <dbReference type="ChEBI" id="CHEBI:15740"/>
        <dbReference type="ChEBI" id="CHEBI:17245"/>
        <dbReference type="ChEBI" id="CHEBI:49016"/>
        <dbReference type="ChEBI" id="CHEBI:49252"/>
        <dbReference type="EC" id="1.13.11.53"/>
    </reaction>
</comment>
<dbReference type="GO" id="GO:0010308">
    <property type="term" value="F:acireductone dioxygenase (Ni2+-requiring) activity"/>
    <property type="evidence" value="ECO:0007669"/>
    <property type="project" value="UniProtKB-UniRule"/>
</dbReference>
<dbReference type="OrthoDB" id="9795636at2"/>
<evidence type="ECO:0000256" key="1">
    <source>
        <dbReference type="ARBA" id="ARBA00000428"/>
    </source>
</evidence>
<dbReference type="InterPro" id="IPR004313">
    <property type="entry name" value="ARD"/>
</dbReference>
<dbReference type="InterPro" id="IPR011051">
    <property type="entry name" value="RmlC_Cupin_sf"/>
</dbReference>
<evidence type="ECO:0000256" key="5">
    <source>
        <dbReference type="ARBA" id="ARBA00022964"/>
    </source>
</evidence>
<dbReference type="GO" id="GO:0019509">
    <property type="term" value="P:L-methionine salvage from methylthioadenosine"/>
    <property type="evidence" value="ECO:0007669"/>
    <property type="project" value="UniProtKB-UniRule"/>
</dbReference>
<dbReference type="Proteomes" id="UP000094094">
    <property type="component" value="Chromosome"/>
</dbReference>
<dbReference type="PANTHER" id="PTHR23418:SF0">
    <property type="entry name" value="ACIREDUCTONE DIOXYGENASE"/>
    <property type="match status" value="1"/>
</dbReference>
<dbReference type="GO" id="GO:0019284">
    <property type="term" value="P:L-methionine salvage from S-adenosylmethionine"/>
    <property type="evidence" value="ECO:0007669"/>
    <property type="project" value="InterPro"/>
</dbReference>
<dbReference type="CDD" id="cd02232">
    <property type="entry name" value="cupin_ARD"/>
    <property type="match status" value="1"/>
</dbReference>
<feature type="binding site" evidence="9">
    <location>
        <position position="104"/>
    </location>
    <ligand>
        <name>Ni(2+)</name>
        <dbReference type="ChEBI" id="CHEBI:49786"/>
    </ligand>
</feature>
<evidence type="ECO:0000256" key="6">
    <source>
        <dbReference type="ARBA" id="ARBA00023002"/>
    </source>
</evidence>
<comment type="pathway">
    <text evidence="9">Amino-acid biosynthesis; L-methionine biosynthesis via salvage pathway; L-methionine from S-methyl-5-thio-alpha-D-ribose 1-phosphate: step 5/6.</text>
</comment>
<evidence type="ECO:0000256" key="4">
    <source>
        <dbReference type="ARBA" id="ARBA00022723"/>
    </source>
</evidence>
<dbReference type="GO" id="GO:0016151">
    <property type="term" value="F:nickel cation binding"/>
    <property type="evidence" value="ECO:0007669"/>
    <property type="project" value="UniProtKB-UniRule"/>
</dbReference>
<feature type="binding site" evidence="9">
    <location>
        <position position="104"/>
    </location>
    <ligand>
        <name>Fe(2+)</name>
        <dbReference type="ChEBI" id="CHEBI:29033"/>
    </ligand>
</feature>
<dbReference type="EC" id="1.13.11.53" evidence="9"/>
<keyword evidence="4 9" id="KW-0479">Metal-binding</keyword>
<name>A0A1D7VRH9_9ACTN</name>
<keyword evidence="6 9" id="KW-0560">Oxidoreductase</keyword>
<reference evidence="10 11" key="1">
    <citation type="submission" date="2016-09" db="EMBL/GenBank/DDBJ databases">
        <title>Complete genome sequencing of Streptomyces lydicus 103 and metabolic pathways analysis of antibiotic biosynthesis.</title>
        <authorList>
            <person name="Jia N."/>
            <person name="Ding M.-Z."/>
            <person name="Gao F."/>
            <person name="Yuan Y.-J."/>
        </authorList>
    </citation>
    <scope>NUCLEOTIDE SEQUENCE [LARGE SCALE GENOMIC DNA]</scope>
    <source>
        <strain evidence="10 11">103</strain>
    </source>
</reference>
<dbReference type="SUPFAM" id="SSF51182">
    <property type="entry name" value="RmlC-like cupins"/>
    <property type="match status" value="1"/>
</dbReference>
<evidence type="ECO:0000313" key="11">
    <source>
        <dbReference type="Proteomes" id="UP000094094"/>
    </source>
</evidence>
<dbReference type="UniPathway" id="UPA00904">
    <property type="reaction ID" value="UER00878"/>
</dbReference>